<dbReference type="AlphaFoldDB" id="A0AAD9RIH4"/>
<proteinExistence type="predicted"/>
<accession>A0AAD9RIH4</accession>
<evidence type="ECO:0000313" key="2">
    <source>
        <dbReference type="EMBL" id="KAK2580320.1"/>
    </source>
</evidence>
<comment type="caution">
    <text evidence="2">The sequence shown here is derived from an EMBL/GenBank/DDBJ whole genome shotgun (WGS) entry which is preliminary data.</text>
</comment>
<keyword evidence="3" id="KW-1185">Reference proteome</keyword>
<evidence type="ECO:0000256" key="1">
    <source>
        <dbReference type="SAM" id="MobiDB-lite"/>
    </source>
</evidence>
<reference evidence="2" key="2">
    <citation type="journal article" date="2023" name="Commun. Biol.">
        <title>Intrasexual cuticular hydrocarbon dimorphism in a wasp sheds light on hydrocarbon biosynthesis genes in Hymenoptera.</title>
        <authorList>
            <person name="Moris V.C."/>
            <person name="Podsiadlowski L."/>
            <person name="Martin S."/>
            <person name="Oeyen J.P."/>
            <person name="Donath A."/>
            <person name="Petersen M."/>
            <person name="Wilbrandt J."/>
            <person name="Misof B."/>
            <person name="Liedtke D."/>
            <person name="Thamm M."/>
            <person name="Scheiner R."/>
            <person name="Schmitt T."/>
            <person name="Niehuis O."/>
        </authorList>
    </citation>
    <scope>NUCLEOTIDE SEQUENCE</scope>
    <source>
        <strain evidence="2">GBR_01_08_01A</strain>
    </source>
</reference>
<reference evidence="2" key="1">
    <citation type="submission" date="2021-08" db="EMBL/GenBank/DDBJ databases">
        <authorList>
            <person name="Misof B."/>
            <person name="Oliver O."/>
            <person name="Podsiadlowski L."/>
            <person name="Donath A."/>
            <person name="Peters R."/>
            <person name="Mayer C."/>
            <person name="Rust J."/>
            <person name="Gunkel S."/>
            <person name="Lesny P."/>
            <person name="Martin S."/>
            <person name="Oeyen J.P."/>
            <person name="Petersen M."/>
            <person name="Panagiotis P."/>
            <person name="Wilbrandt J."/>
            <person name="Tanja T."/>
        </authorList>
    </citation>
    <scope>NUCLEOTIDE SEQUENCE</scope>
    <source>
        <strain evidence="2">GBR_01_08_01A</strain>
        <tissue evidence="2">Thorax + abdomen</tissue>
    </source>
</reference>
<feature type="region of interest" description="Disordered" evidence="1">
    <location>
        <begin position="47"/>
        <end position="72"/>
    </location>
</feature>
<sequence length="72" mass="7932">MEFPLTQRAKVFPHPWKIVPNTSSFALTNTLSPDLEDQPQLPIPRSRKTVEANSNQATALSARGPGTFLRAS</sequence>
<evidence type="ECO:0000313" key="3">
    <source>
        <dbReference type="Proteomes" id="UP001258017"/>
    </source>
</evidence>
<name>A0AAD9RIH4_9HYME</name>
<protein>
    <submittedName>
        <fullName evidence="2">Uncharacterized protein</fullName>
    </submittedName>
</protein>
<dbReference type="EMBL" id="JAIFRP010000062">
    <property type="protein sequence ID" value="KAK2580320.1"/>
    <property type="molecule type" value="Genomic_DNA"/>
</dbReference>
<gene>
    <name evidence="2" type="ORF">KPH14_012557</name>
</gene>
<dbReference type="Proteomes" id="UP001258017">
    <property type="component" value="Unassembled WGS sequence"/>
</dbReference>
<organism evidence="2 3">
    <name type="scientific">Odynerus spinipes</name>
    <dbReference type="NCBI Taxonomy" id="1348599"/>
    <lineage>
        <taxon>Eukaryota</taxon>
        <taxon>Metazoa</taxon>
        <taxon>Ecdysozoa</taxon>
        <taxon>Arthropoda</taxon>
        <taxon>Hexapoda</taxon>
        <taxon>Insecta</taxon>
        <taxon>Pterygota</taxon>
        <taxon>Neoptera</taxon>
        <taxon>Endopterygota</taxon>
        <taxon>Hymenoptera</taxon>
        <taxon>Apocrita</taxon>
        <taxon>Aculeata</taxon>
        <taxon>Vespoidea</taxon>
        <taxon>Vespidae</taxon>
        <taxon>Eumeninae</taxon>
        <taxon>Odynerus</taxon>
    </lineage>
</organism>